<reference evidence="1 2" key="2">
    <citation type="submission" date="2013-11" db="EMBL/GenBank/DDBJ databases">
        <title>The Genome Sequence of Phytophthora parasitica INRA-310.</title>
        <authorList>
            <consortium name="The Broad Institute Genomics Platform"/>
            <person name="Russ C."/>
            <person name="Tyler B."/>
            <person name="Panabieres F."/>
            <person name="Shan W."/>
            <person name="Tripathy S."/>
            <person name="Grunwald N."/>
            <person name="Machado M."/>
            <person name="Johnson C.S."/>
            <person name="Arredondo F."/>
            <person name="Hong C."/>
            <person name="Coffey M."/>
            <person name="Young S.K."/>
            <person name="Zeng Q."/>
            <person name="Gargeya S."/>
            <person name="Fitzgerald M."/>
            <person name="Abouelleil A."/>
            <person name="Alvarado L."/>
            <person name="Chapman S.B."/>
            <person name="Gainer-Dewar J."/>
            <person name="Goldberg J."/>
            <person name="Griggs A."/>
            <person name="Gujja S."/>
            <person name="Hansen M."/>
            <person name="Howarth C."/>
            <person name="Imamovic A."/>
            <person name="Ireland A."/>
            <person name="Larimer J."/>
            <person name="McCowan C."/>
            <person name="Murphy C."/>
            <person name="Pearson M."/>
            <person name="Poon T.W."/>
            <person name="Priest M."/>
            <person name="Roberts A."/>
            <person name="Saif S."/>
            <person name="Shea T."/>
            <person name="Sykes S."/>
            <person name="Wortman J."/>
            <person name="Nusbaum C."/>
            <person name="Birren B."/>
        </authorList>
    </citation>
    <scope>NUCLEOTIDE SEQUENCE [LARGE SCALE GENOMIC DNA]</scope>
    <source>
        <strain evidence="1 2">INRA-310</strain>
    </source>
</reference>
<dbReference type="RefSeq" id="XP_008914769.1">
    <property type="nucleotide sequence ID" value="XM_008916521.1"/>
</dbReference>
<proteinExistence type="predicted"/>
<name>W2PI99_PHYN3</name>
<gene>
    <name evidence="1" type="ORF">PPTG_24349</name>
</gene>
<dbReference type="AlphaFoldDB" id="W2PI99"/>
<dbReference type="EMBL" id="KI669645">
    <property type="protein sequence ID" value="ETM99953.1"/>
    <property type="molecule type" value="Genomic_DNA"/>
</dbReference>
<accession>W2PI99</accession>
<dbReference type="VEuPathDB" id="FungiDB:PPTG_24349"/>
<evidence type="ECO:0000313" key="2">
    <source>
        <dbReference type="Proteomes" id="UP000018817"/>
    </source>
</evidence>
<protein>
    <submittedName>
        <fullName evidence="1">Uncharacterized protein</fullName>
    </submittedName>
</protein>
<dbReference type="GeneID" id="20192948"/>
<sequence length="104" mass="11095">MGSEEVESNSKNSHTVAVIIAESNIKQGSVQVNTRLRIVGTLGSPPPARLTVYQLQPPSAPQCLSGSTQVPMMHLLTTKLTSSSEKGLLTQSIGMKSQSINVYQ</sequence>
<evidence type="ECO:0000313" key="1">
    <source>
        <dbReference type="EMBL" id="ETM99953.1"/>
    </source>
</evidence>
<dbReference type="Proteomes" id="UP000018817">
    <property type="component" value="Unassembled WGS sequence"/>
</dbReference>
<reference evidence="2" key="1">
    <citation type="submission" date="2011-12" db="EMBL/GenBank/DDBJ databases">
        <authorList>
            <consortium name="The Broad Institute Genome Sequencing Platform"/>
            <person name="Russ C."/>
            <person name="Tyler B."/>
            <person name="Panabieres F."/>
            <person name="Shan W."/>
            <person name="Tripathy S."/>
            <person name="Grunwald N."/>
            <person name="Machado M."/>
            <person name="Young S.K."/>
            <person name="Zeng Q."/>
            <person name="Gargeya S."/>
            <person name="Fitzgerald M."/>
            <person name="Haas B."/>
            <person name="Abouelleil A."/>
            <person name="Alvarado L."/>
            <person name="Arachchi H.M."/>
            <person name="Berlin A."/>
            <person name="Chapman S.B."/>
            <person name="Gearin G."/>
            <person name="Goldberg J."/>
            <person name="Griggs A."/>
            <person name="Gujja S."/>
            <person name="Hansen M."/>
            <person name="Heiman D."/>
            <person name="Howarth C."/>
            <person name="Larimer J."/>
            <person name="Lui A."/>
            <person name="MacDonald P.J.P."/>
            <person name="McCowen C."/>
            <person name="Montmayeur A."/>
            <person name="Murphy C."/>
            <person name="Neiman D."/>
            <person name="Pearson M."/>
            <person name="Priest M."/>
            <person name="Roberts A."/>
            <person name="Saif S."/>
            <person name="Shea T."/>
            <person name="Sisk P."/>
            <person name="Stolte C."/>
            <person name="Sykes S."/>
            <person name="Wortman J."/>
            <person name="Nusbaum C."/>
            <person name="Birren B."/>
        </authorList>
    </citation>
    <scope>NUCLEOTIDE SEQUENCE [LARGE SCALE GENOMIC DNA]</scope>
    <source>
        <strain evidence="2">INRA-310</strain>
    </source>
</reference>
<organism evidence="1 2">
    <name type="scientific">Phytophthora nicotianae (strain INRA-310)</name>
    <name type="common">Phytophthora parasitica</name>
    <dbReference type="NCBI Taxonomy" id="761204"/>
    <lineage>
        <taxon>Eukaryota</taxon>
        <taxon>Sar</taxon>
        <taxon>Stramenopiles</taxon>
        <taxon>Oomycota</taxon>
        <taxon>Peronosporomycetes</taxon>
        <taxon>Peronosporales</taxon>
        <taxon>Peronosporaceae</taxon>
        <taxon>Phytophthora</taxon>
    </lineage>
</organism>